<feature type="compositionally biased region" description="Acidic residues" evidence="5">
    <location>
        <begin position="1005"/>
        <end position="1016"/>
    </location>
</feature>
<feature type="region of interest" description="Disordered" evidence="5">
    <location>
        <begin position="701"/>
        <end position="1097"/>
    </location>
</feature>
<sequence>MSEEKEDPILAAPNPVKDESIPMETNENEKQSTNTDSISDEKEKITLSYDERRLSLLSNPTYGVILAFLEKFRSNIDIQDYPWHLLEENLLNDQESVSRRLVDFHLTLLKRISLGKGAQRDKFNAIITKFAYRFDLDDGEYLKTNGYSNAQIDIKLPFRTALGEKPSFEVRSQPFGRDRSGAFYWLFMDAECFVRLFREDVDDDRTWTSIATDKDQLENFIKLLITDHVVRKKFPEWKFAHEPFNSLESSNDFQDRYVPAPVIVKEEDVKPPTPPPVSPAAPRIKTEKNVRGKSKKTVSPAPVVKNEVHSDQESSNSDDKTDRRLPDESIEDTSANVVSQEINNNQEDEELKSPSKKVRSRRKSATWSKKKRRTISHTPKKEQQQSEVLPNKSPIKGRKRKEIIMDEDDVQVAKKNDETSQDKDTIPILMDDDSNCNDLPIALRRSRRVRKPPTNELSAITSSPAKSTSQTPSKKKLTNGRGKNSSQTPVKVFSQSVKSKSKKRGKGRRRRGKKSSANGASSSSEEEQQASEEEEDEYNSDDYLPTSKQLDELDDENLLEEEDNDDDDEFVPRRSAKTVAKRRGQMNENNTEDLQSGSSACCVCAKTDRPEALLLCDDCDDPYHLECLKPILLAVPEGDWYCPLCEHKRFSDKLVERFIQLIKDYEELEVKRKQCMSKRTNRLANVMLNLDRMVKRSSKKRRTNGIVYSDEENEDEEEENNDEDNKSEEEQEEEEEEEENNDDDDDDSVYGFKDDGGFDRRAKRKQSSASSRGRKDRYRVEESEKLGVRSCRHESDEDDEKTTSRQHHGHEQDEDFETTDPKNDDEFAPEENNSDGSDSEEEDDYNDADETSDDDNWRSKRRSSTRKKPTIKSNRRKSRNKSDDDDDDSLSESELSRFQTAKTTTDYDLNESGNDDRRRSSRTTTQKSYTKQQDDSNDDEDMEDLYENGQPPPRRMRYKKRRGSDESFIDDDDDYEKLQRKRKIVKYGKVASRSSINDHLKNFVDDGEEEEEEEHEEEGKQSASASQDGVKDDTNDESKSATKPPQKEYNEQQPSDDDDFPDEQEILKANGFLKLQKTLTAPKPPGFRPPFGAPTHSYQHAIVDPTARFAMIRPPVRPTMNNGYPFNGHDPNLGGVLPQPSEINGHNGPTS</sequence>
<feature type="compositionally biased region" description="Polar residues" evidence="5">
    <location>
        <begin position="898"/>
        <end position="907"/>
    </location>
</feature>
<feature type="compositionally biased region" description="Acidic residues" evidence="5">
    <location>
        <begin position="560"/>
        <end position="569"/>
    </location>
</feature>
<dbReference type="GO" id="GO:0031213">
    <property type="term" value="C:RSF complex"/>
    <property type="evidence" value="ECO:0007669"/>
    <property type="project" value="InterPro"/>
</dbReference>
<dbReference type="InterPro" id="IPR028938">
    <property type="entry name" value="Rsf1-like"/>
</dbReference>
<dbReference type="Pfam" id="PF00628">
    <property type="entry name" value="PHD"/>
    <property type="match status" value="1"/>
</dbReference>
<reference evidence="8" key="1">
    <citation type="submission" date="2021-02" db="EMBL/GenBank/DDBJ databases">
        <authorList>
            <person name="Nowell W R."/>
        </authorList>
    </citation>
    <scope>NUCLEOTIDE SEQUENCE</scope>
</reference>
<keyword evidence="2 4" id="KW-0863">Zinc-finger</keyword>
<dbReference type="SUPFAM" id="SSF57903">
    <property type="entry name" value="FYVE/PHD zinc finger"/>
    <property type="match status" value="1"/>
</dbReference>
<dbReference type="PANTHER" id="PTHR14296:SF16">
    <property type="entry name" value="REMODELING AND SPACING FACTOR 1"/>
    <property type="match status" value="1"/>
</dbReference>
<dbReference type="Gene3D" id="3.30.40.10">
    <property type="entry name" value="Zinc/RING finger domain, C3HC4 (zinc finger)"/>
    <property type="match status" value="1"/>
</dbReference>
<evidence type="ECO:0000259" key="6">
    <source>
        <dbReference type="PROSITE" id="PS50016"/>
    </source>
</evidence>
<dbReference type="GO" id="GO:0008270">
    <property type="term" value="F:zinc ion binding"/>
    <property type="evidence" value="ECO:0007669"/>
    <property type="project" value="UniProtKB-KW"/>
</dbReference>
<evidence type="ECO:0000256" key="4">
    <source>
        <dbReference type="PROSITE-ProRule" id="PRU00175"/>
    </source>
</evidence>
<feature type="domain" description="RING-type" evidence="7">
    <location>
        <begin position="601"/>
        <end position="646"/>
    </location>
</feature>
<accession>A0A814XVA8</accession>
<dbReference type="PANTHER" id="PTHR14296">
    <property type="entry name" value="REMODELING AND SPACING FACTOR 1"/>
    <property type="match status" value="1"/>
</dbReference>
<feature type="compositionally biased region" description="Basic residues" evidence="5">
    <location>
        <begin position="574"/>
        <end position="584"/>
    </location>
</feature>
<feature type="compositionally biased region" description="Acidic residues" evidence="5">
    <location>
        <begin position="935"/>
        <end position="946"/>
    </location>
</feature>
<gene>
    <name evidence="8" type="ORF">EDS130_LOCUS26415</name>
</gene>
<evidence type="ECO:0000256" key="3">
    <source>
        <dbReference type="ARBA" id="ARBA00022833"/>
    </source>
</evidence>
<proteinExistence type="predicted"/>
<evidence type="ECO:0000256" key="5">
    <source>
        <dbReference type="SAM" id="MobiDB-lite"/>
    </source>
</evidence>
<feature type="region of interest" description="Disordered" evidence="5">
    <location>
        <begin position="1121"/>
        <end position="1151"/>
    </location>
</feature>
<dbReference type="PROSITE" id="PS50089">
    <property type="entry name" value="ZF_RING_2"/>
    <property type="match status" value="1"/>
</dbReference>
<feature type="compositionally biased region" description="Low complexity" evidence="5">
    <location>
        <begin position="922"/>
        <end position="931"/>
    </location>
</feature>
<dbReference type="GO" id="GO:0042393">
    <property type="term" value="F:histone binding"/>
    <property type="evidence" value="ECO:0007669"/>
    <property type="project" value="TreeGrafter"/>
</dbReference>
<dbReference type="AlphaFoldDB" id="A0A814XVA8"/>
<evidence type="ECO:0008006" key="10">
    <source>
        <dbReference type="Google" id="ProtNLM"/>
    </source>
</evidence>
<feature type="compositionally biased region" description="Acidic residues" evidence="5">
    <location>
        <begin position="826"/>
        <end position="854"/>
    </location>
</feature>
<feature type="compositionally biased region" description="Pro residues" evidence="5">
    <location>
        <begin position="1082"/>
        <end position="1092"/>
    </location>
</feature>
<feature type="region of interest" description="Disordered" evidence="5">
    <location>
        <begin position="1"/>
        <end position="41"/>
    </location>
</feature>
<feature type="compositionally biased region" description="Basic and acidic residues" evidence="5">
    <location>
        <begin position="778"/>
        <end position="795"/>
    </location>
</feature>
<feature type="compositionally biased region" description="Basic residues" evidence="5">
    <location>
        <begin position="354"/>
        <end position="375"/>
    </location>
</feature>
<dbReference type="Proteomes" id="UP000663852">
    <property type="component" value="Unassembled WGS sequence"/>
</dbReference>
<feature type="compositionally biased region" description="Basic residues" evidence="5">
    <location>
        <begin position="761"/>
        <end position="777"/>
    </location>
</feature>
<dbReference type="InterPro" id="IPR011011">
    <property type="entry name" value="Znf_FYVE_PHD"/>
</dbReference>
<feature type="compositionally biased region" description="Polar residues" evidence="5">
    <location>
        <begin position="1141"/>
        <end position="1151"/>
    </location>
</feature>
<feature type="compositionally biased region" description="Acidic residues" evidence="5">
    <location>
        <begin position="709"/>
        <end position="748"/>
    </location>
</feature>
<dbReference type="CDD" id="cd15543">
    <property type="entry name" value="PHD_RSF1"/>
    <property type="match status" value="1"/>
</dbReference>
<feature type="compositionally biased region" description="Polar residues" evidence="5">
    <location>
        <begin position="455"/>
        <end position="472"/>
    </location>
</feature>
<feature type="compositionally biased region" description="Polar residues" evidence="5">
    <location>
        <begin position="481"/>
        <end position="497"/>
    </location>
</feature>
<keyword evidence="1" id="KW-0479">Metal-binding</keyword>
<evidence type="ECO:0000259" key="7">
    <source>
        <dbReference type="PROSITE" id="PS50089"/>
    </source>
</evidence>
<evidence type="ECO:0000256" key="2">
    <source>
        <dbReference type="ARBA" id="ARBA00022771"/>
    </source>
</evidence>
<feature type="region of interest" description="Disordered" evidence="5">
    <location>
        <begin position="560"/>
        <end position="592"/>
    </location>
</feature>
<feature type="domain" description="PHD-type" evidence="6">
    <location>
        <begin position="598"/>
        <end position="648"/>
    </location>
</feature>
<protein>
    <recommendedName>
        <fullName evidence="10">PHD-type domain-containing protein</fullName>
    </recommendedName>
</protein>
<evidence type="ECO:0000313" key="8">
    <source>
        <dbReference type="EMBL" id="CAF1220984.1"/>
    </source>
</evidence>
<feature type="region of interest" description="Disordered" evidence="5">
    <location>
        <begin position="264"/>
        <end position="548"/>
    </location>
</feature>
<dbReference type="EMBL" id="CAJNOJ010000160">
    <property type="protein sequence ID" value="CAF1220984.1"/>
    <property type="molecule type" value="Genomic_DNA"/>
</dbReference>
<dbReference type="InterPro" id="IPR001965">
    <property type="entry name" value="Znf_PHD"/>
</dbReference>
<dbReference type="PROSITE" id="PS01359">
    <property type="entry name" value="ZF_PHD_1"/>
    <property type="match status" value="1"/>
</dbReference>
<comment type="caution">
    <text evidence="8">The sequence shown here is derived from an EMBL/GenBank/DDBJ whole genome shotgun (WGS) entry which is preliminary data.</text>
</comment>
<evidence type="ECO:0000313" key="9">
    <source>
        <dbReference type="Proteomes" id="UP000663852"/>
    </source>
</evidence>
<organism evidence="8 9">
    <name type="scientific">Adineta ricciae</name>
    <name type="common">Rotifer</name>
    <dbReference type="NCBI Taxonomy" id="249248"/>
    <lineage>
        <taxon>Eukaryota</taxon>
        <taxon>Metazoa</taxon>
        <taxon>Spiralia</taxon>
        <taxon>Gnathifera</taxon>
        <taxon>Rotifera</taxon>
        <taxon>Eurotatoria</taxon>
        <taxon>Bdelloidea</taxon>
        <taxon>Adinetida</taxon>
        <taxon>Adinetidae</taxon>
        <taxon>Adineta</taxon>
    </lineage>
</organism>
<feature type="compositionally biased region" description="Basic residues" evidence="5">
    <location>
        <begin position="859"/>
        <end position="879"/>
    </location>
</feature>
<evidence type="ECO:0000256" key="1">
    <source>
        <dbReference type="ARBA" id="ARBA00022723"/>
    </source>
</evidence>
<keyword evidence="3" id="KW-0862">Zinc</keyword>
<dbReference type="InterPro" id="IPR019787">
    <property type="entry name" value="Znf_PHD-finger"/>
</dbReference>
<feature type="compositionally biased region" description="Basic residues" evidence="5">
    <location>
        <begin position="499"/>
        <end position="514"/>
    </location>
</feature>
<feature type="compositionally biased region" description="Acidic residues" evidence="5">
    <location>
        <begin position="1054"/>
        <end position="1064"/>
    </location>
</feature>
<feature type="compositionally biased region" description="Polar residues" evidence="5">
    <location>
        <begin position="332"/>
        <end position="345"/>
    </location>
</feature>
<dbReference type="InterPro" id="IPR013083">
    <property type="entry name" value="Znf_RING/FYVE/PHD"/>
</dbReference>
<dbReference type="InterPro" id="IPR019786">
    <property type="entry name" value="Zinc_finger_PHD-type_CS"/>
</dbReference>
<dbReference type="OrthoDB" id="10055895at2759"/>
<name>A0A814XVA8_ADIRI</name>
<feature type="compositionally biased region" description="Basic and acidic residues" evidence="5">
    <location>
        <begin position="306"/>
        <end position="327"/>
    </location>
</feature>
<feature type="compositionally biased region" description="Basic and acidic residues" evidence="5">
    <location>
        <begin position="411"/>
        <end position="425"/>
    </location>
</feature>
<dbReference type="InterPro" id="IPR001841">
    <property type="entry name" value="Znf_RING"/>
</dbReference>
<feature type="compositionally biased region" description="Acidic residues" evidence="5">
    <location>
        <begin position="524"/>
        <end position="540"/>
    </location>
</feature>
<dbReference type="PROSITE" id="PS50016">
    <property type="entry name" value="ZF_PHD_2"/>
    <property type="match status" value="1"/>
</dbReference>
<feature type="compositionally biased region" description="Basic and acidic residues" evidence="5">
    <location>
        <begin position="1029"/>
        <end position="1050"/>
    </location>
</feature>
<dbReference type="SMART" id="SM00249">
    <property type="entry name" value="PHD"/>
    <property type="match status" value="1"/>
</dbReference>
<dbReference type="GO" id="GO:0045892">
    <property type="term" value="P:negative regulation of DNA-templated transcription"/>
    <property type="evidence" value="ECO:0007669"/>
    <property type="project" value="TreeGrafter"/>
</dbReference>